<dbReference type="OrthoDB" id="281357at2"/>
<organism evidence="1 2">
    <name type="scientific">Gimesia alba</name>
    <dbReference type="NCBI Taxonomy" id="2527973"/>
    <lineage>
        <taxon>Bacteria</taxon>
        <taxon>Pseudomonadati</taxon>
        <taxon>Planctomycetota</taxon>
        <taxon>Planctomycetia</taxon>
        <taxon>Planctomycetales</taxon>
        <taxon>Planctomycetaceae</taxon>
        <taxon>Gimesia</taxon>
    </lineage>
</organism>
<dbReference type="AlphaFoldDB" id="A0A517RBQ8"/>
<dbReference type="Proteomes" id="UP000317171">
    <property type="component" value="Chromosome"/>
</dbReference>
<keyword evidence="2" id="KW-1185">Reference proteome</keyword>
<dbReference type="EMBL" id="CP036269">
    <property type="protein sequence ID" value="QDT41321.1"/>
    <property type="molecule type" value="Genomic_DNA"/>
</dbReference>
<gene>
    <name evidence="1" type="ORF">Pan241w_13810</name>
</gene>
<sequence length="88" mass="10278">MAEFSNYQKDVIKRYYDNRDSIDQQKLSELCTNLFLAEGKKKEKLWERARELMERLNVPPTRIDHVLKLADPAILAEVVQDLESGAIQ</sequence>
<evidence type="ECO:0000313" key="1">
    <source>
        <dbReference type="EMBL" id="QDT41321.1"/>
    </source>
</evidence>
<proteinExistence type="predicted"/>
<dbReference type="KEGG" id="gaz:Pan241w_13810"/>
<name>A0A517RBQ8_9PLAN</name>
<dbReference type="RefSeq" id="WP_145212713.1">
    <property type="nucleotide sequence ID" value="NZ_CP036269.1"/>
</dbReference>
<evidence type="ECO:0000313" key="2">
    <source>
        <dbReference type="Proteomes" id="UP000317171"/>
    </source>
</evidence>
<reference evidence="1 2" key="1">
    <citation type="submission" date="2019-02" db="EMBL/GenBank/DDBJ databases">
        <title>Deep-cultivation of Planctomycetes and their phenomic and genomic characterization uncovers novel biology.</title>
        <authorList>
            <person name="Wiegand S."/>
            <person name="Jogler M."/>
            <person name="Boedeker C."/>
            <person name="Pinto D."/>
            <person name="Vollmers J."/>
            <person name="Rivas-Marin E."/>
            <person name="Kohn T."/>
            <person name="Peeters S.H."/>
            <person name="Heuer A."/>
            <person name="Rast P."/>
            <person name="Oberbeckmann S."/>
            <person name="Bunk B."/>
            <person name="Jeske O."/>
            <person name="Meyerdierks A."/>
            <person name="Storesund J.E."/>
            <person name="Kallscheuer N."/>
            <person name="Luecker S."/>
            <person name="Lage O.M."/>
            <person name="Pohl T."/>
            <person name="Merkel B.J."/>
            <person name="Hornburger P."/>
            <person name="Mueller R.-W."/>
            <person name="Bruemmer F."/>
            <person name="Labrenz M."/>
            <person name="Spormann A.M."/>
            <person name="Op den Camp H."/>
            <person name="Overmann J."/>
            <person name="Amann R."/>
            <person name="Jetten M.S.M."/>
            <person name="Mascher T."/>
            <person name="Medema M.H."/>
            <person name="Devos D.P."/>
            <person name="Kaster A.-K."/>
            <person name="Ovreas L."/>
            <person name="Rohde M."/>
            <person name="Galperin M.Y."/>
            <person name="Jogler C."/>
        </authorList>
    </citation>
    <scope>NUCLEOTIDE SEQUENCE [LARGE SCALE GENOMIC DNA]</scope>
    <source>
        <strain evidence="1 2">Pan241w</strain>
    </source>
</reference>
<protein>
    <submittedName>
        <fullName evidence="1">Uncharacterized protein</fullName>
    </submittedName>
</protein>
<accession>A0A517RBQ8</accession>